<feature type="transmembrane region" description="Helical" evidence="8">
    <location>
        <begin position="434"/>
        <end position="454"/>
    </location>
</feature>
<dbReference type="InterPro" id="IPR011701">
    <property type="entry name" value="MFS"/>
</dbReference>
<dbReference type="OMA" id="SQAFAMF"/>
<protein>
    <recommendedName>
        <fullName evidence="11">Solute carrier family 45 member 3</fullName>
    </recommendedName>
</protein>
<dbReference type="GO" id="GO:0016020">
    <property type="term" value="C:membrane"/>
    <property type="evidence" value="ECO:0007669"/>
    <property type="project" value="UniProtKB-SubCell"/>
</dbReference>
<feature type="transmembrane region" description="Helical" evidence="8">
    <location>
        <begin position="406"/>
        <end position="428"/>
    </location>
</feature>
<dbReference type="Gene3D" id="1.20.1250.20">
    <property type="entry name" value="MFS general substrate transporter like domains"/>
    <property type="match status" value="2"/>
</dbReference>
<feature type="transmembrane region" description="Helical" evidence="8">
    <location>
        <begin position="351"/>
        <end position="374"/>
    </location>
</feature>
<evidence type="ECO:0000256" key="3">
    <source>
        <dbReference type="ARBA" id="ARBA00022692"/>
    </source>
</evidence>
<dbReference type="InterPro" id="IPR036259">
    <property type="entry name" value="MFS_trans_sf"/>
</dbReference>
<dbReference type="EnsemblMetazoa" id="XM_038195704.1">
    <property type="protein sequence ID" value="XP_038051632.1"/>
    <property type="gene ID" value="LOC119724591"/>
</dbReference>
<dbReference type="AlphaFoldDB" id="A0A913ZIL4"/>
<dbReference type="SUPFAM" id="SSF103473">
    <property type="entry name" value="MFS general substrate transporter"/>
    <property type="match status" value="1"/>
</dbReference>
<feature type="transmembrane region" description="Helical" evidence="8">
    <location>
        <begin position="50"/>
        <end position="73"/>
    </location>
</feature>
<keyword evidence="3 8" id="KW-0812">Transmembrane</keyword>
<evidence type="ECO:0000256" key="6">
    <source>
        <dbReference type="ARBA" id="ARBA00038193"/>
    </source>
</evidence>
<feature type="transmembrane region" description="Helical" evidence="8">
    <location>
        <begin position="311"/>
        <end position="331"/>
    </location>
</feature>
<evidence type="ECO:0000256" key="7">
    <source>
        <dbReference type="SAM" id="MobiDB-lite"/>
    </source>
</evidence>
<evidence type="ECO:0000256" key="5">
    <source>
        <dbReference type="ARBA" id="ARBA00023136"/>
    </source>
</evidence>
<feature type="transmembrane region" description="Helical" evidence="8">
    <location>
        <begin position="538"/>
        <end position="557"/>
    </location>
</feature>
<reference evidence="9" key="1">
    <citation type="submission" date="2022-11" db="UniProtKB">
        <authorList>
            <consortium name="EnsemblMetazoa"/>
        </authorList>
    </citation>
    <scope>IDENTIFICATION</scope>
</reference>
<evidence type="ECO:0008006" key="11">
    <source>
        <dbReference type="Google" id="ProtNLM"/>
    </source>
</evidence>
<sequence length="561" mass="61554">MKMATETHPAHSSYFYLVILNLYTFGIELCSSASFSYLPPLLLETGFSETMMSIVMALGPFFALIVLPCLGTASDQCTSRYGRRRPFILIVTICISISLVLLPNGMDLGLKLGNFLPGRFTGLAIISFSVILLDFGSQISLLPVELIMSDQCKSEVQLNKAYSVFNFMLSLGSCCGYVVLCIDWNKTDLFAVLGGKEHMIFAILLFLLLISALPTLLFAHDPPVTTRDLQPKISTQTPTTGNQAPTHPKQNGKTTGSVPTSLSLSNNSPHHDQIPPIVLSTNPPSISINVPTVVTLGMPNSVSRRHLIVQIAYQFINIPITCVCTCVYFIVPKSYKTYLSDTVHSLRTMPAVLRKLCIVNLLTCMAVMGFKLYFTDYVGEALYHGNPDSPLNSLPRQSYENGIRMASLGLLLQSITSAMFSFVLNHLVISYGTISTFLFGMLSFVVMTALMLVVEDISLTLILAAFTGFASATTNSLPFTLLSSYHQNQEKYYSDTEIQDSRQRGIGVDMALLDSAYVLSEVLSSFLFGIAVEITGTTLSYMFCCCVCGLLGCYYVLQLKC</sequence>
<evidence type="ECO:0000256" key="4">
    <source>
        <dbReference type="ARBA" id="ARBA00022989"/>
    </source>
</evidence>
<keyword evidence="10" id="KW-1185">Reference proteome</keyword>
<comment type="similarity">
    <text evidence="6">Belongs to the glycoside-pentoside-hexuronide (GPH) cation symporter transporter (TC 2.A.2) family.</text>
</comment>
<accession>A0A913ZIL4</accession>
<feature type="transmembrane region" description="Helical" evidence="8">
    <location>
        <begin position="122"/>
        <end position="142"/>
    </location>
</feature>
<dbReference type="Pfam" id="PF07690">
    <property type="entry name" value="MFS_1"/>
    <property type="match status" value="1"/>
</dbReference>
<keyword evidence="5 8" id="KW-0472">Membrane</keyword>
<dbReference type="PANTHER" id="PTHR19432:SF37">
    <property type="entry name" value="SOLUTE CARRIER FAMILY 45 MEMBER 3"/>
    <property type="match status" value="1"/>
</dbReference>
<feature type="compositionally biased region" description="Polar residues" evidence="7">
    <location>
        <begin position="232"/>
        <end position="268"/>
    </location>
</feature>
<evidence type="ECO:0000313" key="10">
    <source>
        <dbReference type="Proteomes" id="UP000887568"/>
    </source>
</evidence>
<evidence type="ECO:0000313" key="9">
    <source>
        <dbReference type="EnsemblMetazoa" id="XP_038051632.1"/>
    </source>
</evidence>
<dbReference type="RefSeq" id="XP_038051632.1">
    <property type="nucleotide sequence ID" value="XM_038195704.1"/>
</dbReference>
<keyword evidence="4 8" id="KW-1133">Transmembrane helix</keyword>
<evidence type="ECO:0000256" key="1">
    <source>
        <dbReference type="ARBA" id="ARBA00004141"/>
    </source>
</evidence>
<feature type="transmembrane region" description="Helical" evidence="8">
    <location>
        <begin position="85"/>
        <end position="102"/>
    </location>
</feature>
<organism evidence="9 10">
    <name type="scientific">Patiria miniata</name>
    <name type="common">Bat star</name>
    <name type="synonym">Asterina miniata</name>
    <dbReference type="NCBI Taxonomy" id="46514"/>
    <lineage>
        <taxon>Eukaryota</taxon>
        <taxon>Metazoa</taxon>
        <taxon>Echinodermata</taxon>
        <taxon>Eleutherozoa</taxon>
        <taxon>Asterozoa</taxon>
        <taxon>Asteroidea</taxon>
        <taxon>Valvatacea</taxon>
        <taxon>Valvatida</taxon>
        <taxon>Asterinidae</taxon>
        <taxon>Patiria</taxon>
    </lineage>
</organism>
<evidence type="ECO:0000256" key="8">
    <source>
        <dbReference type="SAM" id="Phobius"/>
    </source>
</evidence>
<evidence type="ECO:0000256" key="2">
    <source>
        <dbReference type="ARBA" id="ARBA00022448"/>
    </source>
</evidence>
<dbReference type="PANTHER" id="PTHR19432">
    <property type="entry name" value="SUGAR TRANSPORTER"/>
    <property type="match status" value="1"/>
</dbReference>
<name>A0A913ZIL4_PATMI</name>
<proteinExistence type="inferred from homology"/>
<feature type="region of interest" description="Disordered" evidence="7">
    <location>
        <begin position="228"/>
        <end position="270"/>
    </location>
</feature>
<feature type="transmembrane region" description="Helical" evidence="8">
    <location>
        <begin position="200"/>
        <end position="219"/>
    </location>
</feature>
<feature type="transmembrane region" description="Helical" evidence="8">
    <location>
        <begin position="162"/>
        <end position="180"/>
    </location>
</feature>
<keyword evidence="2" id="KW-0813">Transport</keyword>
<dbReference type="OrthoDB" id="28755at2759"/>
<dbReference type="GeneID" id="119724591"/>
<feature type="transmembrane region" description="Helical" evidence="8">
    <location>
        <begin position="12"/>
        <end position="38"/>
    </location>
</feature>
<comment type="subcellular location">
    <subcellularLocation>
        <location evidence="1">Membrane</location>
        <topology evidence="1">Multi-pass membrane protein</topology>
    </subcellularLocation>
</comment>
<dbReference type="Proteomes" id="UP000887568">
    <property type="component" value="Unplaced"/>
</dbReference>
<dbReference type="GO" id="GO:0008506">
    <property type="term" value="F:sucrose:proton symporter activity"/>
    <property type="evidence" value="ECO:0007669"/>
    <property type="project" value="TreeGrafter"/>
</dbReference>